<dbReference type="Proteomes" id="UP001054945">
    <property type="component" value="Unassembled WGS sequence"/>
</dbReference>
<name>A0AAV4URF0_CAEEX</name>
<gene>
    <name evidence="1" type="ORF">CEXT_354241</name>
</gene>
<proteinExistence type="predicted"/>
<evidence type="ECO:0000313" key="1">
    <source>
        <dbReference type="EMBL" id="GIY60260.1"/>
    </source>
</evidence>
<keyword evidence="2" id="KW-1185">Reference proteome</keyword>
<dbReference type="AlphaFoldDB" id="A0AAV4URF0"/>
<dbReference type="EMBL" id="BPLR01013302">
    <property type="protein sequence ID" value="GIY60260.1"/>
    <property type="molecule type" value="Genomic_DNA"/>
</dbReference>
<reference evidence="1 2" key="1">
    <citation type="submission" date="2021-06" db="EMBL/GenBank/DDBJ databases">
        <title>Caerostris extrusa draft genome.</title>
        <authorList>
            <person name="Kono N."/>
            <person name="Arakawa K."/>
        </authorList>
    </citation>
    <scope>NUCLEOTIDE SEQUENCE [LARGE SCALE GENOMIC DNA]</scope>
</reference>
<sequence length="79" mass="8582">MKYERQTSSPVSSLSKNLSLADSKPLLYSKRIQSSEILNVKQDFRKPKPTCGGGKGGVINISFANSLCLTCYQIGDLIG</sequence>
<comment type="caution">
    <text evidence="1">The sequence shown here is derived from an EMBL/GenBank/DDBJ whole genome shotgun (WGS) entry which is preliminary data.</text>
</comment>
<evidence type="ECO:0000313" key="2">
    <source>
        <dbReference type="Proteomes" id="UP001054945"/>
    </source>
</evidence>
<accession>A0AAV4URF0</accession>
<protein>
    <submittedName>
        <fullName evidence="1">Uncharacterized protein</fullName>
    </submittedName>
</protein>
<organism evidence="1 2">
    <name type="scientific">Caerostris extrusa</name>
    <name type="common">Bark spider</name>
    <name type="synonym">Caerostris bankana</name>
    <dbReference type="NCBI Taxonomy" id="172846"/>
    <lineage>
        <taxon>Eukaryota</taxon>
        <taxon>Metazoa</taxon>
        <taxon>Ecdysozoa</taxon>
        <taxon>Arthropoda</taxon>
        <taxon>Chelicerata</taxon>
        <taxon>Arachnida</taxon>
        <taxon>Araneae</taxon>
        <taxon>Araneomorphae</taxon>
        <taxon>Entelegynae</taxon>
        <taxon>Araneoidea</taxon>
        <taxon>Araneidae</taxon>
        <taxon>Caerostris</taxon>
    </lineage>
</organism>